<dbReference type="PANTHER" id="PTHR31296:SF1">
    <property type="entry name" value="MITOCHONDRIAL PROTEIN C2ORF69"/>
    <property type="match status" value="1"/>
</dbReference>
<name>A0A922S7T5_SPOEX</name>
<dbReference type="EMBL" id="JACEFF010000928">
    <property type="protein sequence ID" value="KAH9628111.1"/>
    <property type="molecule type" value="Genomic_DNA"/>
</dbReference>
<feature type="region of interest" description="Disordered" evidence="1">
    <location>
        <begin position="174"/>
        <end position="202"/>
    </location>
</feature>
<dbReference type="Pfam" id="PF10561">
    <property type="entry name" value="C2orf69"/>
    <property type="match status" value="2"/>
</dbReference>
<gene>
    <name evidence="2" type="ORF">HF086_018327</name>
</gene>
<feature type="compositionally biased region" description="Polar residues" evidence="1">
    <location>
        <begin position="174"/>
        <end position="197"/>
    </location>
</feature>
<dbReference type="InterPro" id="IPR018881">
    <property type="entry name" value="C2orf69_mit"/>
</dbReference>
<sequence length="348" mass="39315">MLNDSETATISVRSRIMLPVRLRRVVGHEGRSNDALFQPAVRAPPLSQHTLVFFGGDVQDYPELMQAHRDNRNYIKWNLENTVRMLGHNFPTKHILAVRPSRYVGGSRIEYKSFSCYDNFVPSNNAGVPEHTPTHSALHHLERLLQGVSNRIKSFSTSELIEAFSPNSSIHAATAAETSKSNGTKAQAGSSQSTDSTLAEHKPETDPLWWRENFALDETQLTLIGFSKGCVVLNQLIYEFHYTKTLTPGDAHMMRSDLLPKYSLLLDVNVFIHVSPYQVQDEARPWIGREEKAFTSLLKKLGAKVNRYFHEQPGMTHSLHMHFEVLANFKKMQDSIPASMPDTSDEEA</sequence>
<accession>A0A922S7T5</accession>
<dbReference type="AlphaFoldDB" id="A0A922S7T5"/>
<comment type="caution">
    <text evidence="2">The sequence shown here is derived from an EMBL/GenBank/DDBJ whole genome shotgun (WGS) entry which is preliminary data.</text>
</comment>
<evidence type="ECO:0000256" key="1">
    <source>
        <dbReference type="SAM" id="MobiDB-lite"/>
    </source>
</evidence>
<proteinExistence type="predicted"/>
<protein>
    <submittedName>
        <fullName evidence="2">Uncharacterized protein</fullName>
    </submittedName>
</protein>
<evidence type="ECO:0000313" key="3">
    <source>
        <dbReference type="Proteomes" id="UP000814243"/>
    </source>
</evidence>
<dbReference type="PANTHER" id="PTHR31296">
    <property type="entry name" value="UPF0565 PROTEIN C2ORF69"/>
    <property type="match status" value="1"/>
</dbReference>
<dbReference type="GO" id="GO:0005739">
    <property type="term" value="C:mitochondrion"/>
    <property type="evidence" value="ECO:0007669"/>
    <property type="project" value="TreeGrafter"/>
</dbReference>
<dbReference type="Proteomes" id="UP000814243">
    <property type="component" value="Unassembled WGS sequence"/>
</dbReference>
<reference evidence="2" key="1">
    <citation type="journal article" date="2021" name="G3 (Bethesda)">
        <title>Genome and transcriptome analysis of the beet armyworm Spodoptera exigua reveals targets for pest control. .</title>
        <authorList>
            <person name="Simon S."/>
            <person name="Breeschoten T."/>
            <person name="Jansen H.J."/>
            <person name="Dirks R.P."/>
            <person name="Schranz M.E."/>
            <person name="Ros V.I.D."/>
        </authorList>
    </citation>
    <scope>NUCLEOTIDE SEQUENCE</scope>
    <source>
        <strain evidence="2">TB_SE_WUR_2020</strain>
    </source>
</reference>
<organism evidence="2 3">
    <name type="scientific">Spodoptera exigua</name>
    <name type="common">Beet armyworm</name>
    <name type="synonym">Noctua fulgens</name>
    <dbReference type="NCBI Taxonomy" id="7107"/>
    <lineage>
        <taxon>Eukaryota</taxon>
        <taxon>Metazoa</taxon>
        <taxon>Ecdysozoa</taxon>
        <taxon>Arthropoda</taxon>
        <taxon>Hexapoda</taxon>
        <taxon>Insecta</taxon>
        <taxon>Pterygota</taxon>
        <taxon>Neoptera</taxon>
        <taxon>Endopterygota</taxon>
        <taxon>Lepidoptera</taxon>
        <taxon>Glossata</taxon>
        <taxon>Ditrysia</taxon>
        <taxon>Noctuoidea</taxon>
        <taxon>Noctuidae</taxon>
        <taxon>Amphipyrinae</taxon>
        <taxon>Spodoptera</taxon>
    </lineage>
</organism>
<evidence type="ECO:0000313" key="2">
    <source>
        <dbReference type="EMBL" id="KAH9628111.1"/>
    </source>
</evidence>